<evidence type="ECO:0000256" key="1">
    <source>
        <dbReference type="SAM" id="MobiDB-lite"/>
    </source>
</evidence>
<proteinExistence type="predicted"/>
<evidence type="ECO:0000313" key="3">
    <source>
        <dbReference type="Proteomes" id="UP000433652"/>
    </source>
</evidence>
<comment type="caution">
    <text evidence="2">The sequence shown here is derived from an EMBL/GenBank/DDBJ whole genome shotgun (WGS) entry which is preliminary data.</text>
</comment>
<evidence type="ECO:0000313" key="2">
    <source>
        <dbReference type="EMBL" id="MXO58157.1"/>
    </source>
</evidence>
<dbReference type="OrthoDB" id="7433457at2"/>
<name>A0A6I4ST23_9SPHN</name>
<dbReference type="RefSeq" id="WP_159791429.1">
    <property type="nucleotide sequence ID" value="NZ_WTYM01000021.1"/>
</dbReference>
<dbReference type="EMBL" id="WTYM01000021">
    <property type="protein sequence ID" value="MXO58157.1"/>
    <property type="molecule type" value="Genomic_DNA"/>
</dbReference>
<dbReference type="AlphaFoldDB" id="A0A6I4ST23"/>
<accession>A0A6I4ST23</accession>
<sequence length="74" mass="7635">MQTDSNPKLVHAGDNDNPGATPPEVQPGEGGDQDIPGRHAPEQQPGQGATDQPGESPAEVRPQPAVPKETPPPD</sequence>
<gene>
    <name evidence="2" type="ORF">GRI89_01175</name>
</gene>
<reference evidence="2 3" key="1">
    <citation type="submission" date="2019-12" db="EMBL/GenBank/DDBJ databases">
        <title>Genomic-based taxomic classification of the family Erythrobacteraceae.</title>
        <authorList>
            <person name="Xu L."/>
        </authorList>
    </citation>
    <scope>NUCLEOTIDE SEQUENCE [LARGE SCALE GENOMIC DNA]</scope>
    <source>
        <strain evidence="2 3">MCCC 1K01500</strain>
    </source>
</reference>
<organism evidence="2 3">
    <name type="scientific">Croceibacterium salegens</name>
    <dbReference type="NCBI Taxonomy" id="1737568"/>
    <lineage>
        <taxon>Bacteria</taxon>
        <taxon>Pseudomonadati</taxon>
        <taxon>Pseudomonadota</taxon>
        <taxon>Alphaproteobacteria</taxon>
        <taxon>Sphingomonadales</taxon>
        <taxon>Erythrobacteraceae</taxon>
        <taxon>Croceibacterium</taxon>
    </lineage>
</organism>
<dbReference type="Proteomes" id="UP000433652">
    <property type="component" value="Unassembled WGS sequence"/>
</dbReference>
<keyword evidence="3" id="KW-1185">Reference proteome</keyword>
<feature type="region of interest" description="Disordered" evidence="1">
    <location>
        <begin position="1"/>
        <end position="74"/>
    </location>
</feature>
<protein>
    <submittedName>
        <fullName evidence="2">Uncharacterized protein</fullName>
    </submittedName>
</protein>